<evidence type="ECO:0000313" key="2">
    <source>
        <dbReference type="EMBL" id="ACJ85679.1"/>
    </source>
</evidence>
<feature type="compositionally biased region" description="Basic and acidic residues" evidence="1">
    <location>
        <begin position="8"/>
        <end position="23"/>
    </location>
</feature>
<dbReference type="PANTHER" id="PTHR46412">
    <property type="entry name" value="BES1-INTERACTING MYC-LIKE PROTEIN"/>
    <property type="match status" value="1"/>
</dbReference>
<dbReference type="InterPro" id="IPR044295">
    <property type="entry name" value="BIM1/2/3"/>
</dbReference>
<dbReference type="PANTHER" id="PTHR46412:SF6">
    <property type="entry name" value="TRANSCRIPTION FACTOR BIM2"/>
    <property type="match status" value="1"/>
</dbReference>
<proteinExistence type="evidence at transcript level"/>
<organism evidence="2">
    <name type="scientific">Medicago truncatula</name>
    <name type="common">Barrel medic</name>
    <name type="synonym">Medicago tribuloides</name>
    <dbReference type="NCBI Taxonomy" id="3880"/>
    <lineage>
        <taxon>Eukaryota</taxon>
        <taxon>Viridiplantae</taxon>
        <taxon>Streptophyta</taxon>
        <taxon>Embryophyta</taxon>
        <taxon>Tracheophyta</taxon>
        <taxon>Spermatophyta</taxon>
        <taxon>Magnoliopsida</taxon>
        <taxon>eudicotyledons</taxon>
        <taxon>Gunneridae</taxon>
        <taxon>Pentapetalae</taxon>
        <taxon>rosids</taxon>
        <taxon>fabids</taxon>
        <taxon>Fabales</taxon>
        <taxon>Fabaceae</taxon>
        <taxon>Papilionoideae</taxon>
        <taxon>50 kb inversion clade</taxon>
        <taxon>NPAAA clade</taxon>
        <taxon>Hologalegina</taxon>
        <taxon>IRL clade</taxon>
        <taxon>Trifolieae</taxon>
        <taxon>Medicago</taxon>
    </lineage>
</organism>
<protein>
    <submittedName>
        <fullName evidence="2">Uncharacterized protein</fullName>
    </submittedName>
</protein>
<dbReference type="AlphaFoldDB" id="B7FLP6"/>
<dbReference type="EMBL" id="BT053018">
    <property type="protein sequence ID" value="ACJ85679.1"/>
    <property type="molecule type" value="mRNA"/>
</dbReference>
<reference evidence="2" key="1">
    <citation type="submission" date="2008-12" db="EMBL/GenBank/DDBJ databases">
        <title>Medicago truncatula full length cdna cloning project.</title>
        <authorList>
            <person name="Moskal W."/>
            <person name="Chan A."/>
            <person name="Cheung F."/>
            <person name="Xiao Y."/>
            <person name="Town C.D."/>
        </authorList>
    </citation>
    <scope>NUCLEOTIDE SEQUENCE</scope>
</reference>
<dbReference type="GO" id="GO:0046983">
    <property type="term" value="F:protein dimerization activity"/>
    <property type="evidence" value="ECO:0007669"/>
    <property type="project" value="InterPro"/>
</dbReference>
<feature type="region of interest" description="Disordered" evidence="1">
    <location>
        <begin position="128"/>
        <end position="176"/>
    </location>
</feature>
<dbReference type="GO" id="GO:0006351">
    <property type="term" value="P:DNA-templated transcription"/>
    <property type="evidence" value="ECO:0007669"/>
    <property type="project" value="InterPro"/>
</dbReference>
<evidence type="ECO:0000256" key="1">
    <source>
        <dbReference type="SAM" id="MobiDB-lite"/>
    </source>
</evidence>
<sequence length="176" mass="18788">MLSGSHNMIDHDPTRDIVGKTAERQPDLASKGIPLPMAMHANMSVPVRSDGVLSHPLQGTVSDAQSTECPTTSEQLNQQDDLTVEGGTISISSVYSQGLLNNLTQALQSAGLDLSKANISVQIDLGKRANKDPSGTASSPKNHDNPLCCNQSFAHFRDGGNGEDSDQAQKRMKTYK</sequence>
<dbReference type="GO" id="GO:0003700">
    <property type="term" value="F:DNA-binding transcription factor activity"/>
    <property type="evidence" value="ECO:0007669"/>
    <property type="project" value="InterPro"/>
</dbReference>
<accession>B7FLP6</accession>
<name>B7FLP6_MEDTR</name>
<feature type="region of interest" description="Disordered" evidence="1">
    <location>
        <begin position="1"/>
        <end position="23"/>
    </location>
</feature>